<dbReference type="Proteomes" id="UP001603857">
    <property type="component" value="Unassembled WGS sequence"/>
</dbReference>
<reference evidence="1 2" key="1">
    <citation type="submission" date="2024-08" db="EMBL/GenBank/DDBJ databases">
        <title>Insights into the chromosomal genome structure of Flemingia macrophylla.</title>
        <authorList>
            <person name="Ding Y."/>
            <person name="Zhao Y."/>
            <person name="Bi W."/>
            <person name="Wu M."/>
            <person name="Zhao G."/>
            <person name="Gong Y."/>
            <person name="Li W."/>
            <person name="Zhang P."/>
        </authorList>
    </citation>
    <scope>NUCLEOTIDE SEQUENCE [LARGE SCALE GENOMIC DNA]</scope>
    <source>
        <strain evidence="1">DYQJB</strain>
        <tissue evidence="1">Leaf</tissue>
    </source>
</reference>
<keyword evidence="2" id="KW-1185">Reference proteome</keyword>
<sequence length="181" mass="20381">MNLLPLKLLMNMNHQGDREFVLSVVKYKEGKCNEQITMVVSSLKYENLNPSPTPFNEHLHATSAWRKSTSTPPRQQIWSDLSISVSTSACCDLDETNDQRVRKKVWHGGWGRREGGAGGGEGRREVVDTAPSSFFGRPSYICYALSSFPKRSTEYAFIVLQRFPVEGSKRLPAKSTPMKIL</sequence>
<comment type="caution">
    <text evidence="1">The sequence shown here is derived from an EMBL/GenBank/DDBJ whole genome shotgun (WGS) entry which is preliminary data.</text>
</comment>
<evidence type="ECO:0000313" key="2">
    <source>
        <dbReference type="Proteomes" id="UP001603857"/>
    </source>
</evidence>
<organism evidence="1 2">
    <name type="scientific">Flemingia macrophylla</name>
    <dbReference type="NCBI Taxonomy" id="520843"/>
    <lineage>
        <taxon>Eukaryota</taxon>
        <taxon>Viridiplantae</taxon>
        <taxon>Streptophyta</taxon>
        <taxon>Embryophyta</taxon>
        <taxon>Tracheophyta</taxon>
        <taxon>Spermatophyta</taxon>
        <taxon>Magnoliopsida</taxon>
        <taxon>eudicotyledons</taxon>
        <taxon>Gunneridae</taxon>
        <taxon>Pentapetalae</taxon>
        <taxon>rosids</taxon>
        <taxon>fabids</taxon>
        <taxon>Fabales</taxon>
        <taxon>Fabaceae</taxon>
        <taxon>Papilionoideae</taxon>
        <taxon>50 kb inversion clade</taxon>
        <taxon>NPAAA clade</taxon>
        <taxon>indigoferoid/millettioid clade</taxon>
        <taxon>Phaseoleae</taxon>
        <taxon>Flemingia</taxon>
    </lineage>
</organism>
<name>A0ABD1MM27_9FABA</name>
<evidence type="ECO:0000313" key="1">
    <source>
        <dbReference type="EMBL" id="KAL2336110.1"/>
    </source>
</evidence>
<gene>
    <name evidence="1" type="ORF">Fmac_010556</name>
</gene>
<dbReference type="AlphaFoldDB" id="A0ABD1MM27"/>
<accession>A0ABD1MM27</accession>
<dbReference type="EMBL" id="JBGMDY010000004">
    <property type="protein sequence ID" value="KAL2336110.1"/>
    <property type="molecule type" value="Genomic_DNA"/>
</dbReference>
<proteinExistence type="predicted"/>
<protein>
    <submittedName>
        <fullName evidence="1">Uncharacterized protein</fullName>
    </submittedName>
</protein>